<gene>
    <name evidence="1" type="ORF">IW261DRAFT_1344459</name>
</gene>
<dbReference type="AlphaFoldDB" id="A0AA39TVT0"/>
<protein>
    <submittedName>
        <fullName evidence="1">Uncharacterized protein</fullName>
    </submittedName>
</protein>
<evidence type="ECO:0000313" key="2">
    <source>
        <dbReference type="Proteomes" id="UP001175227"/>
    </source>
</evidence>
<reference evidence="1" key="1">
    <citation type="submission" date="2023-06" db="EMBL/GenBank/DDBJ databases">
        <authorList>
            <consortium name="Lawrence Berkeley National Laboratory"/>
            <person name="Ahrendt S."/>
            <person name="Sahu N."/>
            <person name="Indic B."/>
            <person name="Wong-Bajracharya J."/>
            <person name="Merenyi Z."/>
            <person name="Ke H.-M."/>
            <person name="Monk M."/>
            <person name="Kocsube S."/>
            <person name="Drula E."/>
            <person name="Lipzen A."/>
            <person name="Balint B."/>
            <person name="Henrissat B."/>
            <person name="Andreopoulos B."/>
            <person name="Martin F.M."/>
            <person name="Harder C.B."/>
            <person name="Rigling D."/>
            <person name="Ford K.L."/>
            <person name="Foster G.D."/>
            <person name="Pangilinan J."/>
            <person name="Papanicolaou A."/>
            <person name="Barry K."/>
            <person name="LaButti K."/>
            <person name="Viragh M."/>
            <person name="Koriabine M."/>
            <person name="Yan M."/>
            <person name="Riley R."/>
            <person name="Champramary S."/>
            <person name="Plett K.L."/>
            <person name="Tsai I.J."/>
            <person name="Slot J."/>
            <person name="Sipos G."/>
            <person name="Plett J."/>
            <person name="Nagy L.G."/>
            <person name="Grigoriev I.V."/>
        </authorList>
    </citation>
    <scope>NUCLEOTIDE SEQUENCE</scope>
    <source>
        <strain evidence="1">ICMP 16352</strain>
    </source>
</reference>
<name>A0AA39TVT0_9AGAR</name>
<dbReference type="Proteomes" id="UP001175227">
    <property type="component" value="Unassembled WGS sequence"/>
</dbReference>
<dbReference type="EMBL" id="JAUEPR010000050">
    <property type="protein sequence ID" value="KAK0471492.1"/>
    <property type="molecule type" value="Genomic_DNA"/>
</dbReference>
<accession>A0AA39TVT0</accession>
<sequence>MYLKPPELIRYGTCSRLAFARVADAVSYLYSTRRLLQKFFPTDDDYSRFRQTQKTHGVLVSGSQVTGLFVRNTVPFVTSDLDLYVNIEGEDFLATTLAEIGYHLYIDLSRQQIDQSDDYELISAMQNHEIILHAKYVCSAIASVKEYRNRDGKIVQVIASHGPPMDIILCFHSTCVMNVISYHYAYCLYPSATICDRVSVAHFGDDINSSCARQKWAARGWRIATEATSSPRLDLRTIHRYVGDRHSWRICCEDRLTVADVLNENSRTTDVLSAHSWQLLYSRQFDEGFYAIYAWFLLPHFHQYICISNKIMRCLKTCMLTWYVMF</sequence>
<proteinExistence type="predicted"/>
<comment type="caution">
    <text evidence="1">The sequence shown here is derived from an EMBL/GenBank/DDBJ whole genome shotgun (WGS) entry which is preliminary data.</text>
</comment>
<keyword evidence="2" id="KW-1185">Reference proteome</keyword>
<evidence type="ECO:0000313" key="1">
    <source>
        <dbReference type="EMBL" id="KAK0471492.1"/>
    </source>
</evidence>
<organism evidence="1 2">
    <name type="scientific">Armillaria novae-zelandiae</name>
    <dbReference type="NCBI Taxonomy" id="153914"/>
    <lineage>
        <taxon>Eukaryota</taxon>
        <taxon>Fungi</taxon>
        <taxon>Dikarya</taxon>
        <taxon>Basidiomycota</taxon>
        <taxon>Agaricomycotina</taxon>
        <taxon>Agaricomycetes</taxon>
        <taxon>Agaricomycetidae</taxon>
        <taxon>Agaricales</taxon>
        <taxon>Marasmiineae</taxon>
        <taxon>Physalacriaceae</taxon>
        <taxon>Armillaria</taxon>
    </lineage>
</organism>